<accession>V9PXI7</accession>
<keyword evidence="1" id="KW-0496">Mitochondrion</keyword>
<gene>
    <name evidence="1" type="primary">atp8</name>
</gene>
<geneLocation type="mitochondrion" evidence="1"/>
<proteinExistence type="predicted"/>
<organism evidence="1">
    <name type="scientific">Polyplax asiatica</name>
    <dbReference type="NCBI Taxonomy" id="1425297"/>
    <lineage>
        <taxon>Eukaryota</taxon>
        <taxon>Metazoa</taxon>
        <taxon>Ecdysozoa</taxon>
        <taxon>Arthropoda</taxon>
        <taxon>Hexapoda</taxon>
        <taxon>Insecta</taxon>
        <taxon>Pterygota</taxon>
        <taxon>Neoptera</taxon>
        <taxon>Paraneoptera</taxon>
        <taxon>Psocodea</taxon>
        <taxon>Troctomorpha</taxon>
        <taxon>Phthiraptera</taxon>
        <taxon>Anoplura</taxon>
        <taxon>Polyplacidae</taxon>
        <taxon>Polyplax</taxon>
    </lineage>
</organism>
<dbReference type="AlphaFoldDB" id="V9PXI7"/>
<evidence type="ECO:0000313" key="1">
    <source>
        <dbReference type="EMBL" id="AHB85651.1"/>
    </source>
</evidence>
<dbReference type="EMBL" id="KF647751">
    <property type="protein sequence ID" value="AHB85651.1"/>
    <property type="molecule type" value="Genomic_DNA"/>
</dbReference>
<sequence length="56" mass="6361">MPQMAPTYWVILLLLIQTIFLMGKMGLYFLLVSSLAEGQGVKSHKSLVNQDFLLFD</sequence>
<reference evidence="1" key="1">
    <citation type="submission" date="2013-09" db="EMBL/GenBank/DDBJ databases">
        <authorList>
            <person name="Dong W.-G."/>
            <person name="Song S."/>
            <person name="Jin D.-C."/>
            <person name="Guo X.-G."/>
            <person name="Shao R."/>
        </authorList>
    </citation>
    <scope>NUCLEOTIDE SEQUENCE</scope>
</reference>
<name>V9PXI7_9NEOP</name>
<protein>
    <submittedName>
        <fullName evidence="1">ATP synthase subunit 8</fullName>
    </submittedName>
</protein>
<reference evidence="1" key="2">
    <citation type="journal article" date="2014" name="BMC Genomics">
        <title>Fragmented mitochondrial genomes of the rat lice, Polyplax asiatica and Polyplax spinulosa: intra-genus variation in fragmentation pattern and a possible link between the extent of fragmentation and the length of life cycle.</title>
        <authorList>
            <person name="Dong W.G."/>
            <person name="Song S."/>
            <person name="Jin D.C."/>
            <person name="Guo X.G."/>
            <person name="Shao R."/>
        </authorList>
    </citation>
    <scope>NUCLEOTIDE SEQUENCE</scope>
</reference>